<keyword evidence="8" id="KW-1185">Reference proteome</keyword>
<dbReference type="SUPFAM" id="SSF51316">
    <property type="entry name" value="Mss4-like"/>
    <property type="match status" value="2"/>
</dbReference>
<feature type="domain" description="CENP-V/GFA" evidence="6">
    <location>
        <begin position="7"/>
        <end position="112"/>
    </location>
</feature>
<protein>
    <recommendedName>
        <fullName evidence="6">CENP-V/GFA domain-containing protein</fullName>
    </recommendedName>
</protein>
<dbReference type="EMBL" id="JAULSU010000001">
    <property type="protein sequence ID" value="KAK0631500.1"/>
    <property type="molecule type" value="Genomic_DNA"/>
</dbReference>
<dbReference type="PANTHER" id="PTHR33337">
    <property type="entry name" value="GFA DOMAIN-CONTAINING PROTEIN"/>
    <property type="match status" value="1"/>
</dbReference>
<organism evidence="7 8">
    <name type="scientific">Immersiella caudata</name>
    <dbReference type="NCBI Taxonomy" id="314043"/>
    <lineage>
        <taxon>Eukaryota</taxon>
        <taxon>Fungi</taxon>
        <taxon>Dikarya</taxon>
        <taxon>Ascomycota</taxon>
        <taxon>Pezizomycotina</taxon>
        <taxon>Sordariomycetes</taxon>
        <taxon>Sordariomycetidae</taxon>
        <taxon>Sordariales</taxon>
        <taxon>Lasiosphaeriaceae</taxon>
        <taxon>Immersiella</taxon>
    </lineage>
</organism>
<dbReference type="Gene3D" id="3.90.1590.10">
    <property type="entry name" value="glutathione-dependent formaldehyde- activating enzyme (gfa)"/>
    <property type="match status" value="2"/>
</dbReference>
<feature type="region of interest" description="Disordered" evidence="5">
    <location>
        <begin position="138"/>
        <end position="167"/>
    </location>
</feature>
<keyword evidence="2" id="KW-0479">Metal-binding</keyword>
<evidence type="ECO:0000256" key="4">
    <source>
        <dbReference type="ARBA" id="ARBA00023239"/>
    </source>
</evidence>
<evidence type="ECO:0000313" key="8">
    <source>
        <dbReference type="Proteomes" id="UP001175000"/>
    </source>
</evidence>
<evidence type="ECO:0000256" key="1">
    <source>
        <dbReference type="ARBA" id="ARBA00005495"/>
    </source>
</evidence>
<dbReference type="PROSITE" id="PS51891">
    <property type="entry name" value="CENP_V_GFA"/>
    <property type="match status" value="1"/>
</dbReference>
<dbReference type="GO" id="GO:0046872">
    <property type="term" value="F:metal ion binding"/>
    <property type="evidence" value="ECO:0007669"/>
    <property type="project" value="UniProtKB-KW"/>
</dbReference>
<keyword evidence="4" id="KW-0456">Lyase</keyword>
<comment type="caution">
    <text evidence="7">The sequence shown here is derived from an EMBL/GenBank/DDBJ whole genome shotgun (WGS) entry which is preliminary data.</text>
</comment>
<keyword evidence="3" id="KW-0862">Zinc</keyword>
<dbReference type="InterPro" id="IPR011057">
    <property type="entry name" value="Mss4-like_sf"/>
</dbReference>
<gene>
    <name evidence="7" type="ORF">B0T14DRAFT_442377</name>
</gene>
<evidence type="ECO:0000256" key="5">
    <source>
        <dbReference type="SAM" id="MobiDB-lite"/>
    </source>
</evidence>
<name>A0AA39XE42_9PEZI</name>
<evidence type="ECO:0000313" key="7">
    <source>
        <dbReference type="EMBL" id="KAK0631500.1"/>
    </source>
</evidence>
<dbReference type="Proteomes" id="UP001175000">
    <property type="component" value="Unassembled WGS sequence"/>
</dbReference>
<reference evidence="7" key="1">
    <citation type="submission" date="2023-06" db="EMBL/GenBank/DDBJ databases">
        <title>Genome-scale phylogeny and comparative genomics of the fungal order Sordariales.</title>
        <authorList>
            <consortium name="Lawrence Berkeley National Laboratory"/>
            <person name="Hensen N."/>
            <person name="Bonometti L."/>
            <person name="Westerberg I."/>
            <person name="Brannstrom I.O."/>
            <person name="Guillou S."/>
            <person name="Cros-Aarteil S."/>
            <person name="Calhoun S."/>
            <person name="Haridas S."/>
            <person name="Kuo A."/>
            <person name="Mondo S."/>
            <person name="Pangilinan J."/>
            <person name="Riley R."/>
            <person name="Labutti K."/>
            <person name="Andreopoulos B."/>
            <person name="Lipzen A."/>
            <person name="Chen C."/>
            <person name="Yanf M."/>
            <person name="Daum C."/>
            <person name="Ng V."/>
            <person name="Clum A."/>
            <person name="Steindorff A."/>
            <person name="Ohm R."/>
            <person name="Martin F."/>
            <person name="Silar P."/>
            <person name="Natvig D."/>
            <person name="Lalanne C."/>
            <person name="Gautier V."/>
            <person name="Ament-Velasquez S.L."/>
            <person name="Kruys A."/>
            <person name="Hutchinson M.I."/>
            <person name="Powell A.J."/>
            <person name="Barry K."/>
            <person name="Miller A.N."/>
            <person name="Grigoriev I.V."/>
            <person name="Debuchy R."/>
            <person name="Gladieux P."/>
            <person name="Thoren M.H."/>
            <person name="Johannesson H."/>
        </authorList>
    </citation>
    <scope>NUCLEOTIDE SEQUENCE</scope>
    <source>
        <strain evidence="7">CBS 606.72</strain>
    </source>
</reference>
<accession>A0AA39XE42</accession>
<evidence type="ECO:0000256" key="2">
    <source>
        <dbReference type="ARBA" id="ARBA00022723"/>
    </source>
</evidence>
<dbReference type="GO" id="GO:0016846">
    <property type="term" value="F:carbon-sulfur lyase activity"/>
    <property type="evidence" value="ECO:0007669"/>
    <property type="project" value="InterPro"/>
</dbReference>
<dbReference type="Pfam" id="PF04828">
    <property type="entry name" value="GFA"/>
    <property type="match status" value="1"/>
</dbReference>
<dbReference type="AlphaFoldDB" id="A0AA39XE42"/>
<proteinExistence type="inferred from homology"/>
<comment type="similarity">
    <text evidence="1">Belongs to the Gfa family.</text>
</comment>
<sequence>MADRTTITVHCLCKAHTFTTTTLSSSLPLPASCCHCDSCRHTTGALYLPCAPWPNQTEDLSVLKRYPFSPNMDYFSCPTCSTLLFCKGTQPDDLPEIVTGSLVNAPNLITYSHHGYVSDTLDGGATIWFAKDSDGNPIPRWSGRRDKSSAIPPSWPPSAKTDPGAKARPSLTPLKCHCGGVNLVIRSATGWEDREKTSLPWFVDSKSYRYFAATDGCDPCRLSFGADVVNWTFVELDHILFPGSKEGGEMEGSLPTTVGALKEAVLAKERDPRLGKLALYQSSEDVERYFCSGCSAAVFYAVRDEGRYDMVDVAVGLLRHEDGARAEGLLAWNLGSVNWIKEAAGGWREGLLKRVVGDGEAWRVERGYEKSWRRVMREEAAKTAA</sequence>
<evidence type="ECO:0000259" key="6">
    <source>
        <dbReference type="PROSITE" id="PS51891"/>
    </source>
</evidence>
<evidence type="ECO:0000256" key="3">
    <source>
        <dbReference type="ARBA" id="ARBA00022833"/>
    </source>
</evidence>
<dbReference type="InterPro" id="IPR006913">
    <property type="entry name" value="CENP-V/GFA"/>
</dbReference>
<dbReference type="PANTHER" id="PTHR33337:SF31">
    <property type="entry name" value="DUF636 DOMAIN PROTEIN (AFU_ORTHOLOGUE AFUA_2G12650)"/>
    <property type="match status" value="1"/>
</dbReference>